<dbReference type="Ensembl" id="ENSNLET00000034349.1">
    <property type="protein sequence ID" value="ENSNLEP00000043742.1"/>
    <property type="gene ID" value="ENSNLEG00000016353.2"/>
</dbReference>
<feature type="region of interest" description="Disordered" evidence="1">
    <location>
        <begin position="209"/>
        <end position="252"/>
    </location>
</feature>
<dbReference type="AlphaFoldDB" id="A0A2I3HJQ9"/>
<evidence type="ECO:0000256" key="1">
    <source>
        <dbReference type="SAM" id="MobiDB-lite"/>
    </source>
</evidence>
<evidence type="ECO:0000313" key="2">
    <source>
        <dbReference type="Ensembl" id="ENSNLEP00000043742.1"/>
    </source>
</evidence>
<reference evidence="2" key="3">
    <citation type="submission" date="2025-09" db="UniProtKB">
        <authorList>
            <consortium name="Ensembl"/>
        </authorList>
    </citation>
    <scope>IDENTIFICATION</scope>
</reference>
<gene>
    <name evidence="2" type="primary">KLF8</name>
</gene>
<keyword evidence="3" id="KW-1185">Reference proteome</keyword>
<organism evidence="2 3">
    <name type="scientific">Nomascus leucogenys</name>
    <name type="common">Northern white-cheeked gibbon</name>
    <name type="synonym">Hylobates leucogenys</name>
    <dbReference type="NCBI Taxonomy" id="61853"/>
    <lineage>
        <taxon>Eukaryota</taxon>
        <taxon>Metazoa</taxon>
        <taxon>Chordata</taxon>
        <taxon>Craniata</taxon>
        <taxon>Vertebrata</taxon>
        <taxon>Euteleostomi</taxon>
        <taxon>Mammalia</taxon>
        <taxon>Eutheria</taxon>
        <taxon>Euarchontoglires</taxon>
        <taxon>Primates</taxon>
        <taxon>Haplorrhini</taxon>
        <taxon>Catarrhini</taxon>
        <taxon>Hylobatidae</taxon>
        <taxon>Nomascus</taxon>
    </lineage>
</organism>
<reference evidence="2 3" key="1">
    <citation type="submission" date="2012-10" db="EMBL/GenBank/DDBJ databases">
        <authorList>
            <consortium name="Gibbon Genome Sequencing Consortium"/>
        </authorList>
    </citation>
    <scope>NUCLEOTIDE SEQUENCE [LARGE SCALE GENOMIC DNA]</scope>
</reference>
<dbReference type="GeneTree" id="ENSGT00940000161062"/>
<dbReference type="Proteomes" id="UP000001073">
    <property type="component" value="Chromosome X"/>
</dbReference>
<proteinExistence type="predicted"/>
<protein>
    <submittedName>
        <fullName evidence="2">KLF transcription factor 8</fullName>
    </submittedName>
</protein>
<evidence type="ECO:0000313" key="3">
    <source>
        <dbReference type="Proteomes" id="UP000001073"/>
    </source>
</evidence>
<sequence>MSLPEDGMSSGHFRSPQLVTWSVTASVRNRDPPEIEYRSNMTSPTLLDANPMENPALFNDIKIEPPEELLASDFSLPQVEPVDLSFHKPKAPLQPASMLQAPIRPPKPQSSPQTLVVSTSTSDMSTSANIPTVLTPGSVLTSSQSTGGQQILHVIHTIPSVSLPNKMGGLKTIPVVVQSLPMVYTTLPADGGPAAITVPLIGGDGKNAGSVKVDPTSMSPLEIPSDSEESTIESGSSALQSLQGLQQEREAL</sequence>
<accession>A0A2I3HJQ9</accession>
<feature type="compositionally biased region" description="Low complexity" evidence="1">
    <location>
        <begin position="234"/>
        <end position="246"/>
    </location>
</feature>
<reference evidence="2" key="2">
    <citation type="submission" date="2025-08" db="UniProtKB">
        <authorList>
            <consortium name="Ensembl"/>
        </authorList>
    </citation>
    <scope>IDENTIFICATION</scope>
</reference>
<dbReference type="EMBL" id="ADFV01094313">
    <property type="status" value="NOT_ANNOTATED_CDS"/>
    <property type="molecule type" value="Genomic_DNA"/>
</dbReference>
<name>A0A2I3HJQ9_NOMLE</name>